<dbReference type="EMBL" id="LAZR01011800">
    <property type="protein sequence ID" value="KKM59258.1"/>
    <property type="molecule type" value="Genomic_DNA"/>
</dbReference>
<reference evidence="2" key="1">
    <citation type="journal article" date="2015" name="Nature">
        <title>Complex archaea that bridge the gap between prokaryotes and eukaryotes.</title>
        <authorList>
            <person name="Spang A."/>
            <person name="Saw J.H."/>
            <person name="Jorgensen S.L."/>
            <person name="Zaremba-Niedzwiedzka K."/>
            <person name="Martijn J."/>
            <person name="Lind A.E."/>
            <person name="van Eijk R."/>
            <person name="Schleper C."/>
            <person name="Guy L."/>
            <person name="Ettema T.J."/>
        </authorList>
    </citation>
    <scope>NUCLEOTIDE SEQUENCE</scope>
</reference>
<feature type="region of interest" description="Disordered" evidence="1">
    <location>
        <begin position="1"/>
        <end position="40"/>
    </location>
</feature>
<dbReference type="AlphaFoldDB" id="A0A0F9LRY3"/>
<feature type="non-terminal residue" evidence="2">
    <location>
        <position position="1"/>
    </location>
</feature>
<proteinExistence type="predicted"/>
<gene>
    <name evidence="2" type="ORF">LCGC14_1548350</name>
</gene>
<protein>
    <submittedName>
        <fullName evidence="2">Uncharacterized protein</fullName>
    </submittedName>
</protein>
<evidence type="ECO:0000256" key="1">
    <source>
        <dbReference type="SAM" id="MobiDB-lite"/>
    </source>
</evidence>
<comment type="caution">
    <text evidence="2">The sequence shown here is derived from an EMBL/GenBank/DDBJ whole genome shotgun (WGS) entry which is preliminary data.</text>
</comment>
<name>A0A0F9LRY3_9ZZZZ</name>
<organism evidence="2">
    <name type="scientific">marine sediment metagenome</name>
    <dbReference type="NCBI Taxonomy" id="412755"/>
    <lineage>
        <taxon>unclassified sequences</taxon>
        <taxon>metagenomes</taxon>
        <taxon>ecological metagenomes</taxon>
    </lineage>
</organism>
<sequence length="80" mass="9021">AKQIGGAGKPDYQRGSTKGEVKNRKTPVTKPELQKMAKKDVTEVESKAGFTKPAIEYRDKYKSNIKLFQKGKIIPKKKKK</sequence>
<evidence type="ECO:0000313" key="2">
    <source>
        <dbReference type="EMBL" id="KKM59258.1"/>
    </source>
</evidence>
<accession>A0A0F9LRY3</accession>